<comment type="subcellular location">
    <subcellularLocation>
        <location evidence="1">Cell membrane</location>
        <topology evidence="1">Multi-pass membrane protein</topology>
    </subcellularLocation>
    <subcellularLocation>
        <location evidence="12">Membrane</location>
        <topology evidence="12">Multi-pass membrane protein</topology>
    </subcellularLocation>
</comment>
<evidence type="ECO:0000256" key="12">
    <source>
        <dbReference type="RuleBase" id="RU362010"/>
    </source>
</evidence>
<evidence type="ECO:0000256" key="3">
    <source>
        <dbReference type="ARBA" id="ARBA00022448"/>
    </source>
</evidence>
<proteinExistence type="inferred from homology"/>
<dbReference type="Pfam" id="PF01544">
    <property type="entry name" value="CorA"/>
    <property type="match status" value="1"/>
</dbReference>
<dbReference type="GO" id="GO:0015095">
    <property type="term" value="F:magnesium ion transmembrane transporter activity"/>
    <property type="evidence" value="ECO:0007669"/>
    <property type="project" value="UniProtKB-UniRule"/>
</dbReference>
<dbReference type="PANTHER" id="PTHR46494:SF1">
    <property type="entry name" value="CORA FAMILY METAL ION TRANSPORTER (EUROFUNG)"/>
    <property type="match status" value="1"/>
</dbReference>
<keyword evidence="8 12" id="KW-0406">Ion transport</keyword>
<dbReference type="SUPFAM" id="SSF144083">
    <property type="entry name" value="Magnesium transport protein CorA, transmembrane region"/>
    <property type="match status" value="1"/>
</dbReference>
<sequence>MLVYHKTKRLVTETKVRAPEQDEIVWIRLQAPKQDELLHVLRDLFHCHPLLVEDCIKLNQRPKMDRYKDQFFISFYALTEKLATTEFATVIGENFVITVHNERIPFLDELSETFRQIEGHMEFSGRILYHILDRCVDEYAEHANQLDNRIDKMEQAIYRSPYARIARDIFHMKRTLHRLRRIFTEERTLVGSIVHQNFPYIRQESDVYFVDIYDHVSRIVDSLDIYRESLDGLLELQMNMKSDRMNEIMKTLTVVSTIFMPLTFIVGVYGMNFHKMPELDWNYGYLAVWIVMLAIGIGLWMYYKKKKWL</sequence>
<dbReference type="InterPro" id="IPR004488">
    <property type="entry name" value="Mg/Co-transport_prot_CorA"/>
</dbReference>
<dbReference type="EMBL" id="RBAH01000012">
    <property type="protein sequence ID" value="RKN82272.1"/>
    <property type="molecule type" value="Genomic_DNA"/>
</dbReference>
<evidence type="ECO:0000256" key="5">
    <source>
        <dbReference type="ARBA" id="ARBA00022692"/>
    </source>
</evidence>
<comment type="function">
    <text evidence="11">Mediates influx of magnesium ions. Alternates between open and closed states. Activated by low cytoplasmic Mg(2+) levels. Inactive when cytoplasmic Mg(2+) levels are high.</text>
</comment>
<evidence type="ECO:0000313" key="14">
    <source>
        <dbReference type="Proteomes" id="UP000282311"/>
    </source>
</evidence>
<accession>A0A3B0C908</accession>
<evidence type="ECO:0000256" key="7">
    <source>
        <dbReference type="ARBA" id="ARBA00022989"/>
    </source>
</evidence>
<dbReference type="FunFam" id="1.20.58.340:FF:000004">
    <property type="entry name" value="Magnesium transport protein CorA"/>
    <property type="match status" value="1"/>
</dbReference>
<dbReference type="NCBIfam" id="TIGR00383">
    <property type="entry name" value="corA"/>
    <property type="match status" value="1"/>
</dbReference>
<comment type="catalytic activity">
    <reaction evidence="10">
        <text>Mg(2+)(in) = Mg(2+)(out)</text>
        <dbReference type="Rhea" id="RHEA:29827"/>
        <dbReference type="ChEBI" id="CHEBI:18420"/>
    </reaction>
</comment>
<keyword evidence="4 12" id="KW-1003">Cell membrane</keyword>
<dbReference type="PANTHER" id="PTHR46494">
    <property type="entry name" value="CORA FAMILY METAL ION TRANSPORTER (EUROFUNG)"/>
    <property type="match status" value="1"/>
</dbReference>
<evidence type="ECO:0000256" key="8">
    <source>
        <dbReference type="ARBA" id="ARBA00023065"/>
    </source>
</evidence>
<comment type="caution">
    <text evidence="13">The sequence shown here is derived from an EMBL/GenBank/DDBJ whole genome shotgun (WGS) entry which is preliminary data.</text>
</comment>
<evidence type="ECO:0000313" key="13">
    <source>
        <dbReference type="EMBL" id="RKN82272.1"/>
    </source>
</evidence>
<dbReference type="Gene3D" id="3.30.460.20">
    <property type="entry name" value="CorA soluble domain-like"/>
    <property type="match status" value="1"/>
</dbReference>
<dbReference type="InterPro" id="IPR045863">
    <property type="entry name" value="CorA_TM1_TM2"/>
</dbReference>
<keyword evidence="9 12" id="KW-0472">Membrane</keyword>
<dbReference type="GO" id="GO:0000287">
    <property type="term" value="F:magnesium ion binding"/>
    <property type="evidence" value="ECO:0007669"/>
    <property type="project" value="TreeGrafter"/>
</dbReference>
<comment type="similarity">
    <text evidence="2 12">Belongs to the CorA metal ion transporter (MIT) (TC 1.A.35) family.</text>
</comment>
<name>A0A3B0C908_9BACL</name>
<dbReference type="GO" id="GO:0005886">
    <property type="term" value="C:plasma membrane"/>
    <property type="evidence" value="ECO:0007669"/>
    <property type="project" value="UniProtKB-SubCell"/>
</dbReference>
<gene>
    <name evidence="12 13" type="primary">corA</name>
    <name evidence="13" type="ORF">D7M11_17565</name>
</gene>
<evidence type="ECO:0000256" key="6">
    <source>
        <dbReference type="ARBA" id="ARBA00022842"/>
    </source>
</evidence>
<evidence type="ECO:0000256" key="1">
    <source>
        <dbReference type="ARBA" id="ARBA00004651"/>
    </source>
</evidence>
<dbReference type="GO" id="GO:0015087">
    <property type="term" value="F:cobalt ion transmembrane transporter activity"/>
    <property type="evidence" value="ECO:0007669"/>
    <property type="project" value="UniProtKB-UniRule"/>
</dbReference>
<protein>
    <recommendedName>
        <fullName evidence="12">Magnesium transport protein CorA</fullName>
    </recommendedName>
</protein>
<dbReference type="InterPro" id="IPR045861">
    <property type="entry name" value="CorA_cytoplasmic_dom"/>
</dbReference>
<keyword evidence="5 12" id="KW-0812">Transmembrane</keyword>
<keyword evidence="7 12" id="KW-1133">Transmembrane helix</keyword>
<dbReference type="GO" id="GO:0050897">
    <property type="term" value="F:cobalt ion binding"/>
    <property type="evidence" value="ECO:0007669"/>
    <property type="project" value="TreeGrafter"/>
</dbReference>
<evidence type="ECO:0000256" key="11">
    <source>
        <dbReference type="ARBA" id="ARBA00045497"/>
    </source>
</evidence>
<evidence type="ECO:0000256" key="2">
    <source>
        <dbReference type="ARBA" id="ARBA00009765"/>
    </source>
</evidence>
<feature type="transmembrane region" description="Helical" evidence="12">
    <location>
        <begin position="248"/>
        <end position="271"/>
    </location>
</feature>
<keyword evidence="14" id="KW-1185">Reference proteome</keyword>
<dbReference type="Proteomes" id="UP000282311">
    <property type="component" value="Unassembled WGS sequence"/>
</dbReference>
<dbReference type="Gene3D" id="1.20.58.340">
    <property type="entry name" value="Magnesium transport protein CorA, transmembrane region"/>
    <property type="match status" value="2"/>
</dbReference>
<evidence type="ECO:0000256" key="9">
    <source>
        <dbReference type="ARBA" id="ARBA00023136"/>
    </source>
</evidence>
<feature type="transmembrane region" description="Helical" evidence="12">
    <location>
        <begin position="283"/>
        <end position="303"/>
    </location>
</feature>
<evidence type="ECO:0000256" key="4">
    <source>
        <dbReference type="ARBA" id="ARBA00022475"/>
    </source>
</evidence>
<dbReference type="AlphaFoldDB" id="A0A3B0C908"/>
<dbReference type="SUPFAM" id="SSF143865">
    <property type="entry name" value="CorA soluble domain-like"/>
    <property type="match status" value="1"/>
</dbReference>
<dbReference type="CDD" id="cd12822">
    <property type="entry name" value="TmCorA-like"/>
    <property type="match status" value="1"/>
</dbReference>
<organism evidence="13 14">
    <name type="scientific">Paenibacillus ginsengarvi</name>
    <dbReference type="NCBI Taxonomy" id="400777"/>
    <lineage>
        <taxon>Bacteria</taxon>
        <taxon>Bacillati</taxon>
        <taxon>Bacillota</taxon>
        <taxon>Bacilli</taxon>
        <taxon>Bacillales</taxon>
        <taxon>Paenibacillaceae</taxon>
        <taxon>Paenibacillus</taxon>
    </lineage>
</organism>
<reference evidence="13 14" key="1">
    <citation type="journal article" date="2007" name="Int. J. Syst. Evol. Microbiol.">
        <title>Paenibacillus ginsengarvi sp. nov., isolated from soil from ginseng cultivation.</title>
        <authorList>
            <person name="Yoon M.H."/>
            <person name="Ten L.N."/>
            <person name="Im W.T."/>
        </authorList>
    </citation>
    <scope>NUCLEOTIDE SEQUENCE [LARGE SCALE GENOMIC DNA]</scope>
    <source>
        <strain evidence="13 14">KCTC 13059</strain>
    </source>
</reference>
<keyword evidence="3 12" id="KW-0813">Transport</keyword>
<dbReference type="InterPro" id="IPR002523">
    <property type="entry name" value="MgTranspt_CorA/ZnTranspt_ZntB"/>
</dbReference>
<evidence type="ECO:0000256" key="10">
    <source>
        <dbReference type="ARBA" id="ARBA00034269"/>
    </source>
</evidence>
<keyword evidence="6 12" id="KW-0460">Magnesium</keyword>
<dbReference type="OrthoDB" id="9803416at2"/>